<evidence type="ECO:0000256" key="6">
    <source>
        <dbReference type="ARBA" id="ARBA00023136"/>
    </source>
</evidence>
<keyword evidence="9" id="KW-1185">Reference proteome</keyword>
<keyword evidence="3" id="KW-0813">Transport</keyword>
<evidence type="ECO:0000313" key="9">
    <source>
        <dbReference type="Proteomes" id="UP000269198"/>
    </source>
</evidence>
<feature type="transmembrane region" description="Helical" evidence="7">
    <location>
        <begin position="49"/>
        <end position="68"/>
    </location>
</feature>
<dbReference type="PANTHER" id="PTHR43337">
    <property type="entry name" value="XANTHINE/URACIL PERMEASE C887.17-RELATED"/>
    <property type="match status" value="1"/>
</dbReference>
<sequence>MLASAADKRCPGRVRARKALADTAETRSRVDRFFRISERGSSVGREVRGGLVTFFAMAYIIVLNPLIIGTVPDSTGSFLGGGDEPNLALVAAATALVAGVITILMGLIANFPLALAAGLGLNAFVAFGVATQMTWADAMGLVVIEGIIMLVLVLSGFRRAVFKAVPRELKTGISVGIGLFISFVGLVNGGFVSSTFMPTPPVELGATGSLAGWPVLVFCLGLLAVIILHALRVRGAILWAIIATSVIAVIVEQINHIGTQDSEDPEANPTGWTLNAPQLPDRVVDLPDFSLLGQFSLLGSWDHVGVIVVILLIFTLLLTDFFDTMGTMVAVGHEGGLLDNEGNPLRSQRILAVDSLGTLAGGTGAVSTNTCFVESAAGVGDGARTGLASVVTGLCFLLATFLSPVVAMVPNEAAAPALVLVGFLMMTQIRGIAWDDTDLAIPTFLTILLMPLSYSISVGIGAGFVSYVVLKLARGRARTVHPLMWLVAVLFVVYFAVEPIEALVKSF</sequence>
<proteinExistence type="inferred from homology"/>
<dbReference type="InterPro" id="IPR045018">
    <property type="entry name" value="Azg-like"/>
</dbReference>
<dbReference type="Pfam" id="PF00860">
    <property type="entry name" value="Xan_ur_permease"/>
    <property type="match status" value="1"/>
</dbReference>
<comment type="subcellular location">
    <subcellularLocation>
        <location evidence="1">Endomembrane system</location>
        <topology evidence="1">Multi-pass membrane protein</topology>
    </subcellularLocation>
</comment>
<comment type="caution">
    <text evidence="8">The sequence shown here is derived from an EMBL/GenBank/DDBJ whole genome shotgun (WGS) entry which is preliminary data.</text>
</comment>
<dbReference type="AlphaFoldDB" id="A0A3N0E2X2"/>
<dbReference type="GO" id="GO:0005345">
    <property type="term" value="F:purine nucleobase transmembrane transporter activity"/>
    <property type="evidence" value="ECO:0007669"/>
    <property type="project" value="TreeGrafter"/>
</dbReference>
<feature type="transmembrane region" description="Helical" evidence="7">
    <location>
        <begin position="169"/>
        <end position="191"/>
    </location>
</feature>
<keyword evidence="4 7" id="KW-0812">Transmembrane</keyword>
<dbReference type="EMBL" id="RJMB01000025">
    <property type="protein sequence ID" value="RNL82181.1"/>
    <property type="molecule type" value="Genomic_DNA"/>
</dbReference>
<gene>
    <name evidence="8" type="ORF">EFW17_19895</name>
</gene>
<evidence type="ECO:0000256" key="1">
    <source>
        <dbReference type="ARBA" id="ARBA00004127"/>
    </source>
</evidence>
<protein>
    <submittedName>
        <fullName evidence="8">NCS2 family permease</fullName>
    </submittedName>
</protein>
<evidence type="ECO:0000256" key="7">
    <source>
        <dbReference type="SAM" id="Phobius"/>
    </source>
</evidence>
<feature type="transmembrane region" description="Helical" evidence="7">
    <location>
        <begin position="236"/>
        <end position="254"/>
    </location>
</feature>
<dbReference type="OrthoDB" id="9808458at2"/>
<feature type="transmembrane region" description="Helical" evidence="7">
    <location>
        <begin position="482"/>
        <end position="504"/>
    </location>
</feature>
<dbReference type="Proteomes" id="UP000269198">
    <property type="component" value="Unassembled WGS sequence"/>
</dbReference>
<organism evidence="8 9">
    <name type="scientific">Halostreptopolyspora alba</name>
    <dbReference type="NCBI Taxonomy" id="2487137"/>
    <lineage>
        <taxon>Bacteria</taxon>
        <taxon>Bacillati</taxon>
        <taxon>Actinomycetota</taxon>
        <taxon>Actinomycetes</taxon>
        <taxon>Streptosporangiales</taxon>
        <taxon>Nocardiopsidaceae</taxon>
        <taxon>Halostreptopolyspora</taxon>
    </lineage>
</organism>
<evidence type="ECO:0000256" key="3">
    <source>
        <dbReference type="ARBA" id="ARBA00022448"/>
    </source>
</evidence>
<dbReference type="PANTHER" id="PTHR43337:SF1">
    <property type="entry name" value="XANTHINE_URACIL PERMEASE C887.17-RELATED"/>
    <property type="match status" value="1"/>
</dbReference>
<evidence type="ECO:0000256" key="4">
    <source>
        <dbReference type="ARBA" id="ARBA00022692"/>
    </source>
</evidence>
<dbReference type="InterPro" id="IPR006043">
    <property type="entry name" value="NCS2"/>
</dbReference>
<dbReference type="GO" id="GO:0012505">
    <property type="term" value="C:endomembrane system"/>
    <property type="evidence" value="ECO:0007669"/>
    <property type="project" value="UniProtKB-SubCell"/>
</dbReference>
<feature type="transmembrane region" description="Helical" evidence="7">
    <location>
        <begin position="387"/>
        <end position="407"/>
    </location>
</feature>
<dbReference type="GO" id="GO:0005886">
    <property type="term" value="C:plasma membrane"/>
    <property type="evidence" value="ECO:0007669"/>
    <property type="project" value="TreeGrafter"/>
</dbReference>
<evidence type="ECO:0000256" key="5">
    <source>
        <dbReference type="ARBA" id="ARBA00022989"/>
    </source>
</evidence>
<evidence type="ECO:0000313" key="8">
    <source>
        <dbReference type="EMBL" id="RNL82181.1"/>
    </source>
</evidence>
<feature type="transmembrane region" description="Helical" evidence="7">
    <location>
        <begin position="113"/>
        <end position="132"/>
    </location>
</feature>
<feature type="transmembrane region" description="Helical" evidence="7">
    <location>
        <begin position="138"/>
        <end position="157"/>
    </location>
</feature>
<keyword evidence="5 7" id="KW-1133">Transmembrane helix</keyword>
<feature type="transmembrane region" description="Helical" evidence="7">
    <location>
        <begin position="295"/>
        <end position="318"/>
    </location>
</feature>
<name>A0A3N0E2X2_9ACTN</name>
<evidence type="ECO:0000256" key="2">
    <source>
        <dbReference type="ARBA" id="ARBA00005697"/>
    </source>
</evidence>
<keyword evidence="6 7" id="KW-0472">Membrane</keyword>
<feature type="transmembrane region" description="Helical" evidence="7">
    <location>
        <begin position="445"/>
        <end position="470"/>
    </location>
</feature>
<feature type="transmembrane region" description="Helical" evidence="7">
    <location>
        <begin position="211"/>
        <end position="231"/>
    </location>
</feature>
<comment type="similarity">
    <text evidence="2">Belongs to the nucleobase:cation symporter-2 (NCS2) (TC 2.A.40) family. Azg-like subfamily.</text>
</comment>
<feature type="transmembrane region" description="Helical" evidence="7">
    <location>
        <begin position="88"/>
        <end position="108"/>
    </location>
</feature>
<accession>A0A3N0E2X2</accession>
<reference evidence="8 9" key="1">
    <citation type="submission" date="2018-11" db="EMBL/GenBank/DDBJ databases">
        <title>The genome draft of YIM 96095.</title>
        <authorList>
            <person name="Tang S.-K."/>
            <person name="Chunyu W.-X."/>
            <person name="Feng Y.-Z."/>
        </authorList>
    </citation>
    <scope>NUCLEOTIDE SEQUENCE [LARGE SCALE GENOMIC DNA]</scope>
    <source>
        <strain evidence="8 9">YIM 96095</strain>
    </source>
</reference>